<dbReference type="SUPFAM" id="SSF46689">
    <property type="entry name" value="Homeodomain-like"/>
    <property type="match status" value="1"/>
</dbReference>
<evidence type="ECO:0000313" key="8">
    <source>
        <dbReference type="Proteomes" id="UP000592780"/>
    </source>
</evidence>
<accession>A0A7W8QCL2</accession>
<dbReference type="Pfam" id="PF00440">
    <property type="entry name" value="TetR_N"/>
    <property type="match status" value="1"/>
</dbReference>
<organism evidence="7 8">
    <name type="scientific">Paraburkholderia atlantica</name>
    <dbReference type="NCBI Taxonomy" id="2654982"/>
    <lineage>
        <taxon>Bacteria</taxon>
        <taxon>Pseudomonadati</taxon>
        <taxon>Pseudomonadota</taxon>
        <taxon>Betaproteobacteria</taxon>
        <taxon>Burkholderiales</taxon>
        <taxon>Burkholderiaceae</taxon>
        <taxon>Paraburkholderia</taxon>
    </lineage>
</organism>
<dbReference type="PANTHER" id="PTHR30055">
    <property type="entry name" value="HTH-TYPE TRANSCRIPTIONAL REGULATOR RUTR"/>
    <property type="match status" value="1"/>
</dbReference>
<keyword evidence="2 4" id="KW-0238">DNA-binding</keyword>
<feature type="domain" description="HTH tetR-type" evidence="6">
    <location>
        <begin position="18"/>
        <end position="78"/>
    </location>
</feature>
<evidence type="ECO:0000313" key="7">
    <source>
        <dbReference type="EMBL" id="MBB5427206.1"/>
    </source>
</evidence>
<comment type="caution">
    <text evidence="7">The sequence shown here is derived from an EMBL/GenBank/DDBJ whole genome shotgun (WGS) entry which is preliminary data.</text>
</comment>
<evidence type="ECO:0000256" key="1">
    <source>
        <dbReference type="ARBA" id="ARBA00023015"/>
    </source>
</evidence>
<name>A0A7W8QCL2_PARAM</name>
<dbReference type="SUPFAM" id="SSF48498">
    <property type="entry name" value="Tetracyclin repressor-like, C-terminal domain"/>
    <property type="match status" value="1"/>
</dbReference>
<dbReference type="InterPro" id="IPR050109">
    <property type="entry name" value="HTH-type_TetR-like_transc_reg"/>
</dbReference>
<dbReference type="Gene3D" id="1.10.357.10">
    <property type="entry name" value="Tetracycline Repressor, domain 2"/>
    <property type="match status" value="1"/>
</dbReference>
<dbReference type="GO" id="GO:0003700">
    <property type="term" value="F:DNA-binding transcription factor activity"/>
    <property type="evidence" value="ECO:0007669"/>
    <property type="project" value="TreeGrafter"/>
</dbReference>
<dbReference type="PRINTS" id="PR00455">
    <property type="entry name" value="HTHTETR"/>
</dbReference>
<dbReference type="InterPro" id="IPR036271">
    <property type="entry name" value="Tet_transcr_reg_TetR-rel_C_sf"/>
</dbReference>
<evidence type="ECO:0000256" key="2">
    <source>
        <dbReference type="ARBA" id="ARBA00023125"/>
    </source>
</evidence>
<feature type="DNA-binding region" description="H-T-H motif" evidence="4">
    <location>
        <begin position="41"/>
        <end position="60"/>
    </location>
</feature>
<evidence type="ECO:0000256" key="5">
    <source>
        <dbReference type="SAM" id="MobiDB-lite"/>
    </source>
</evidence>
<evidence type="ECO:0000259" key="6">
    <source>
        <dbReference type="PROSITE" id="PS50977"/>
    </source>
</evidence>
<evidence type="ECO:0000256" key="3">
    <source>
        <dbReference type="ARBA" id="ARBA00023163"/>
    </source>
</evidence>
<keyword evidence="3" id="KW-0804">Transcription</keyword>
<feature type="compositionally biased region" description="Low complexity" evidence="5">
    <location>
        <begin position="216"/>
        <end position="231"/>
    </location>
</feature>
<keyword evidence="1" id="KW-0805">Transcription regulation</keyword>
<evidence type="ECO:0000256" key="4">
    <source>
        <dbReference type="PROSITE-ProRule" id="PRU00335"/>
    </source>
</evidence>
<dbReference type="InterPro" id="IPR001647">
    <property type="entry name" value="HTH_TetR"/>
</dbReference>
<gene>
    <name evidence="7" type="ORF">HDG40_005385</name>
</gene>
<dbReference type="EMBL" id="JACHDD010000008">
    <property type="protein sequence ID" value="MBB5427206.1"/>
    <property type="molecule type" value="Genomic_DNA"/>
</dbReference>
<proteinExistence type="predicted"/>
<sequence length="239" mass="26403">MPQVARSRMGRRPHPQDFDAREHLLDVAVALFAERGIANTTVAQIAAASGVTSAMVHYWFQTREKLLDALFEEKLVAAFGAIWDPVDAEHDDPLALTQGIVKRMFDVTETMPWLPSLWLREIINEGGLLRERAFAHIPVQKVAAFGQNIARGCASGQLNAQLEPLLLFNSVLALVMLPQATARIWQRLNPRSSFDRATLERHVVALLTQGMSATTALKTSAKTRTRATSSARRAKGKPS</sequence>
<dbReference type="PANTHER" id="PTHR30055:SF234">
    <property type="entry name" value="HTH-TYPE TRANSCRIPTIONAL REGULATOR BETI"/>
    <property type="match status" value="1"/>
</dbReference>
<dbReference type="PROSITE" id="PS50977">
    <property type="entry name" value="HTH_TETR_2"/>
    <property type="match status" value="1"/>
</dbReference>
<feature type="region of interest" description="Disordered" evidence="5">
    <location>
        <begin position="216"/>
        <end position="239"/>
    </location>
</feature>
<dbReference type="GO" id="GO:0000976">
    <property type="term" value="F:transcription cis-regulatory region binding"/>
    <property type="evidence" value="ECO:0007669"/>
    <property type="project" value="TreeGrafter"/>
</dbReference>
<dbReference type="InterPro" id="IPR009057">
    <property type="entry name" value="Homeodomain-like_sf"/>
</dbReference>
<dbReference type="AlphaFoldDB" id="A0A7W8QCL2"/>
<keyword evidence="8" id="KW-1185">Reference proteome</keyword>
<reference evidence="7 8" key="1">
    <citation type="submission" date="2020-08" db="EMBL/GenBank/DDBJ databases">
        <title>Genomic Encyclopedia of Type Strains, Phase IV (KMG-V): Genome sequencing to study the core and pangenomes of soil and plant-associated prokaryotes.</title>
        <authorList>
            <person name="Whitman W."/>
        </authorList>
    </citation>
    <scope>NUCLEOTIDE SEQUENCE [LARGE SCALE GENOMIC DNA]</scope>
    <source>
        <strain evidence="7 8">JPY158</strain>
    </source>
</reference>
<dbReference type="Proteomes" id="UP000592780">
    <property type="component" value="Unassembled WGS sequence"/>
</dbReference>
<protein>
    <submittedName>
        <fullName evidence="7">AcrR family transcriptional regulator</fullName>
    </submittedName>
</protein>